<keyword evidence="2" id="KW-1185">Reference proteome</keyword>
<gene>
    <name evidence="1" type="ORF">RJ41_06515</name>
</gene>
<dbReference type="RefSeq" id="WP_039218449.1">
    <property type="nucleotide sequence ID" value="NZ_JWLW01000012.1"/>
</dbReference>
<protein>
    <submittedName>
        <fullName evidence="1">Uncharacterized protein</fullName>
    </submittedName>
</protein>
<dbReference type="AlphaFoldDB" id="A0A0B3XX27"/>
<dbReference type="Proteomes" id="UP000031197">
    <property type="component" value="Unassembled WGS sequence"/>
</dbReference>
<proteinExistence type="predicted"/>
<comment type="caution">
    <text evidence="1">The sequence shown here is derived from an EMBL/GenBank/DDBJ whole genome shotgun (WGS) entry which is preliminary data.</text>
</comment>
<reference evidence="1 2" key="1">
    <citation type="submission" date="2014-12" db="EMBL/GenBank/DDBJ databases">
        <title>Genome sequencing of Alteromonas marina AD001.</title>
        <authorList>
            <person name="Adrian T.G.S."/>
            <person name="Chan K.G."/>
        </authorList>
    </citation>
    <scope>NUCLEOTIDE SEQUENCE [LARGE SCALE GENOMIC DNA]</scope>
    <source>
        <strain evidence="1 2">AD001</strain>
    </source>
</reference>
<organism evidence="1 2">
    <name type="scientific">Alteromonas marina</name>
    <dbReference type="NCBI Taxonomy" id="203795"/>
    <lineage>
        <taxon>Bacteria</taxon>
        <taxon>Pseudomonadati</taxon>
        <taxon>Pseudomonadota</taxon>
        <taxon>Gammaproteobacteria</taxon>
        <taxon>Alteromonadales</taxon>
        <taxon>Alteromonadaceae</taxon>
        <taxon>Alteromonas/Salinimonas group</taxon>
        <taxon>Alteromonas</taxon>
    </lineage>
</organism>
<evidence type="ECO:0000313" key="2">
    <source>
        <dbReference type="Proteomes" id="UP000031197"/>
    </source>
</evidence>
<accession>A0A0B3XX27</accession>
<dbReference type="OrthoDB" id="6328483at2"/>
<name>A0A0B3XX27_9ALTE</name>
<dbReference type="EMBL" id="JWLW01000012">
    <property type="protein sequence ID" value="KHT54181.1"/>
    <property type="molecule type" value="Genomic_DNA"/>
</dbReference>
<evidence type="ECO:0000313" key="1">
    <source>
        <dbReference type="EMBL" id="KHT54181.1"/>
    </source>
</evidence>
<sequence length="302" mass="34137">MCGKCIEGCYLAGWRNGVYSFEYMQEDPDFMGKDVKAAHGLVEVVCSLGSSLSELHTLGLADSPMIAWAAWIYSRNELHTQIDLTRHDDVLKYQRGLRHSKESKWAEISALYPNIAKFLDNLTLQDIANTLDETLLDEIETCLLALHGNGYYTFEFVESMFAAEGLFPIIELSETAKPSLFVDHALEIFLLTEHLLHFRPLSWALRVALTVDLTCDFDSFHMAWRRYTANRVLNALLINRNLKGVYALASTLELNTVHAICQRNVANKHLLTQLLSVVNNCKGDTYIEPKRLAAHITSLISV</sequence>